<feature type="compositionally biased region" description="Basic and acidic residues" evidence="1">
    <location>
        <begin position="161"/>
        <end position="177"/>
    </location>
</feature>
<dbReference type="STRING" id="377629.TERTU_2234"/>
<accession>C5BJL0</accession>
<evidence type="ECO:0000259" key="2">
    <source>
        <dbReference type="Pfam" id="PF13699"/>
    </source>
</evidence>
<feature type="region of interest" description="Disordered" evidence="1">
    <location>
        <begin position="1"/>
        <end position="48"/>
    </location>
</feature>
<proteinExistence type="predicted"/>
<feature type="compositionally biased region" description="Polar residues" evidence="1">
    <location>
        <begin position="1"/>
        <end position="10"/>
    </location>
</feature>
<feature type="region of interest" description="Disordered" evidence="1">
    <location>
        <begin position="151"/>
        <end position="177"/>
    </location>
</feature>
<dbReference type="Proteomes" id="UP000009080">
    <property type="component" value="Chromosome"/>
</dbReference>
<dbReference type="Pfam" id="PF13699">
    <property type="entry name" value="eCIS_core"/>
    <property type="match status" value="1"/>
</dbReference>
<dbReference type="EMBL" id="CP001614">
    <property type="protein sequence ID" value="ACR11417.1"/>
    <property type="molecule type" value="Genomic_DNA"/>
</dbReference>
<dbReference type="InterPro" id="IPR025295">
    <property type="entry name" value="eCIS_core_dom"/>
</dbReference>
<dbReference type="eggNOG" id="COG3177">
    <property type="taxonomic scope" value="Bacteria"/>
</dbReference>
<dbReference type="OrthoDB" id="292792at2"/>
<feature type="domain" description="eCIS core" evidence="2">
    <location>
        <begin position="78"/>
        <end position="143"/>
    </location>
</feature>
<dbReference type="KEGG" id="ttu:TERTU_2234"/>
<keyword evidence="4" id="KW-1185">Reference proteome</keyword>
<sequence>MTKQYVNNPTEHADLSGRAGTAQFRDNRALQKASPDEEELTQGKFINAPMQRDALEEEELTQGKFHTALQRKENKTGLPDNLKTGVETLSGLSMDGVRVHQNSSKPAQVGAHAFAQGTDIHVAPGQMKHLPHEAWHVVQQAQGRVPVTTTVDGMPVNDNPSLEKEADVMGEKAKNQG</sequence>
<dbReference type="HOGENOM" id="CLU_103321_0_0_6"/>
<name>C5BJL0_TERTT</name>
<dbReference type="GeneID" id="58409800"/>
<evidence type="ECO:0000256" key="1">
    <source>
        <dbReference type="SAM" id="MobiDB-lite"/>
    </source>
</evidence>
<dbReference type="RefSeq" id="WP_015817529.1">
    <property type="nucleotide sequence ID" value="NC_012997.1"/>
</dbReference>
<gene>
    <name evidence="3" type="ordered locus">TERTU_2234</name>
</gene>
<reference evidence="3 4" key="1">
    <citation type="journal article" date="2009" name="PLoS ONE">
        <title>The complete genome of Teredinibacter turnerae T7901: an intracellular endosymbiont of marine wood-boring bivalves (shipworms).</title>
        <authorList>
            <person name="Yang J.C."/>
            <person name="Madupu R."/>
            <person name="Durkin A.S."/>
            <person name="Ekborg N.A."/>
            <person name="Pedamallu C.S."/>
            <person name="Hostetler J.B."/>
            <person name="Radune D."/>
            <person name="Toms B.S."/>
            <person name="Henrissat B."/>
            <person name="Coutinho P.M."/>
            <person name="Schwarz S."/>
            <person name="Field L."/>
            <person name="Trindade-Silva A.E."/>
            <person name="Soares C.A.G."/>
            <person name="Elshahawi S."/>
            <person name="Hanora A."/>
            <person name="Schmidt E.W."/>
            <person name="Haygood M.G."/>
            <person name="Posfai J."/>
            <person name="Benner J."/>
            <person name="Madinger C."/>
            <person name="Nove J."/>
            <person name="Anton B."/>
            <person name="Chaudhary K."/>
            <person name="Foster J."/>
            <person name="Holman A."/>
            <person name="Kumar S."/>
            <person name="Lessard P.A."/>
            <person name="Luyten Y.A."/>
            <person name="Slatko B."/>
            <person name="Wood N."/>
            <person name="Wu B."/>
            <person name="Teplitski M."/>
            <person name="Mougous J.D."/>
            <person name="Ward N."/>
            <person name="Eisen J.A."/>
            <person name="Badger J.H."/>
            <person name="Distel D.L."/>
        </authorList>
    </citation>
    <scope>NUCLEOTIDE SEQUENCE [LARGE SCALE GENOMIC DNA]</scope>
    <source>
        <strain evidence="4">ATCC 39867 / T7901</strain>
    </source>
</reference>
<evidence type="ECO:0000313" key="4">
    <source>
        <dbReference type="Proteomes" id="UP000009080"/>
    </source>
</evidence>
<dbReference type="AlphaFoldDB" id="C5BJL0"/>
<protein>
    <recommendedName>
        <fullName evidence="2">eCIS core domain-containing protein</fullName>
    </recommendedName>
</protein>
<organism evidence="3 4">
    <name type="scientific">Teredinibacter turnerae (strain ATCC 39867 / T7901)</name>
    <dbReference type="NCBI Taxonomy" id="377629"/>
    <lineage>
        <taxon>Bacteria</taxon>
        <taxon>Pseudomonadati</taxon>
        <taxon>Pseudomonadota</taxon>
        <taxon>Gammaproteobacteria</taxon>
        <taxon>Cellvibrionales</taxon>
        <taxon>Cellvibrionaceae</taxon>
        <taxon>Teredinibacter</taxon>
    </lineage>
</organism>
<evidence type="ECO:0000313" key="3">
    <source>
        <dbReference type="EMBL" id="ACR11417.1"/>
    </source>
</evidence>